<evidence type="ECO:0000256" key="3">
    <source>
        <dbReference type="ARBA" id="ARBA00022842"/>
    </source>
</evidence>
<evidence type="ECO:0000256" key="1">
    <source>
        <dbReference type="ARBA" id="ARBA00005432"/>
    </source>
</evidence>
<accession>A0A316UYX3</accession>
<name>A0A316UYX3_9BASI</name>
<evidence type="ECO:0000313" key="6">
    <source>
        <dbReference type="Proteomes" id="UP000245884"/>
    </source>
</evidence>
<protein>
    <recommendedName>
        <fullName evidence="4">Alkyl transferase</fullName>
        <ecNumber evidence="4">2.5.1.-</ecNumber>
    </recommendedName>
</protein>
<dbReference type="GO" id="GO:0005783">
    <property type="term" value="C:endoplasmic reticulum"/>
    <property type="evidence" value="ECO:0007669"/>
    <property type="project" value="TreeGrafter"/>
</dbReference>
<gene>
    <name evidence="5" type="ORF">BDZ90DRAFT_248013</name>
</gene>
<dbReference type="PANTHER" id="PTHR10291">
    <property type="entry name" value="DEHYDRODOLICHYL DIPHOSPHATE SYNTHASE FAMILY MEMBER"/>
    <property type="match status" value="1"/>
</dbReference>
<dbReference type="FunFam" id="3.40.1180.10:FF:000005">
    <property type="entry name" value="Alkyl transferase"/>
    <property type="match status" value="1"/>
</dbReference>
<evidence type="ECO:0000256" key="4">
    <source>
        <dbReference type="RuleBase" id="RU363018"/>
    </source>
</evidence>
<dbReference type="Proteomes" id="UP000245884">
    <property type="component" value="Unassembled WGS sequence"/>
</dbReference>
<dbReference type="PANTHER" id="PTHR10291:SF43">
    <property type="entry name" value="DEHYDRODOLICHYL DIPHOSPHATE SYNTHASE COMPLEX SUBUNIT DHDDS"/>
    <property type="match status" value="1"/>
</dbReference>
<dbReference type="InterPro" id="IPR036424">
    <property type="entry name" value="UPP_synth-like_sf"/>
</dbReference>
<keyword evidence="6" id="KW-1185">Reference proteome</keyword>
<dbReference type="Gene3D" id="3.40.1180.10">
    <property type="entry name" value="Decaprenyl diphosphate synthase-like"/>
    <property type="match status" value="1"/>
</dbReference>
<dbReference type="EC" id="2.5.1.-" evidence="4"/>
<sequence>MMWAAALVILHCIALPFTLLSLTPTSFLLRILAHGPLPKHVAFIMDGNRRWARSLPSRLPSTSVVSGHQSGFQALKRVLDLCLQLRGIEHVTVYAFAIDNFKRKREEVDELMALARQSLIELAGHGELLARHQARLKVVGRTELLPKDVQDAVRRVEDMTRDNIGPTLNICIPYSSRDEMAGALQTCARNHAASQNGITANGGPHANGNQTNAMMLAHSPPLDILVRTSGVHRLSDFMLWQITPETTIHFVPTYWPAFGLWDLLPIVLQWQAMHFHKWWRDGGAHQAGKEAT</sequence>
<dbReference type="GO" id="GO:0016020">
    <property type="term" value="C:membrane"/>
    <property type="evidence" value="ECO:0007669"/>
    <property type="project" value="TreeGrafter"/>
</dbReference>
<keyword evidence="3" id="KW-0460">Magnesium</keyword>
<organism evidence="5 6">
    <name type="scientific">Jaminaea rosea</name>
    <dbReference type="NCBI Taxonomy" id="1569628"/>
    <lineage>
        <taxon>Eukaryota</taxon>
        <taxon>Fungi</taxon>
        <taxon>Dikarya</taxon>
        <taxon>Basidiomycota</taxon>
        <taxon>Ustilaginomycotina</taxon>
        <taxon>Exobasidiomycetes</taxon>
        <taxon>Microstromatales</taxon>
        <taxon>Microstromatales incertae sedis</taxon>
        <taxon>Jaminaea</taxon>
    </lineage>
</organism>
<dbReference type="GO" id="GO:0016094">
    <property type="term" value="P:polyprenol biosynthetic process"/>
    <property type="evidence" value="ECO:0007669"/>
    <property type="project" value="TreeGrafter"/>
</dbReference>
<dbReference type="GO" id="GO:1904423">
    <property type="term" value="C:dehydrodolichyl diphosphate synthase complex"/>
    <property type="evidence" value="ECO:0007669"/>
    <property type="project" value="TreeGrafter"/>
</dbReference>
<dbReference type="NCBIfam" id="TIGR00055">
    <property type="entry name" value="uppS"/>
    <property type="match status" value="1"/>
</dbReference>
<dbReference type="GeneID" id="37029437"/>
<dbReference type="SUPFAM" id="SSF64005">
    <property type="entry name" value="Undecaprenyl diphosphate synthase"/>
    <property type="match status" value="1"/>
</dbReference>
<dbReference type="InterPro" id="IPR018520">
    <property type="entry name" value="UPP_synth-like_CS"/>
</dbReference>
<reference evidence="5 6" key="1">
    <citation type="journal article" date="2018" name="Mol. Biol. Evol.">
        <title>Broad Genomic Sampling Reveals a Smut Pathogenic Ancestry of the Fungal Clade Ustilaginomycotina.</title>
        <authorList>
            <person name="Kijpornyongpan T."/>
            <person name="Mondo S.J."/>
            <person name="Barry K."/>
            <person name="Sandor L."/>
            <person name="Lee J."/>
            <person name="Lipzen A."/>
            <person name="Pangilinan J."/>
            <person name="LaButti K."/>
            <person name="Hainaut M."/>
            <person name="Henrissat B."/>
            <person name="Grigoriev I.V."/>
            <person name="Spatafora J.W."/>
            <person name="Aime M.C."/>
        </authorList>
    </citation>
    <scope>NUCLEOTIDE SEQUENCE [LARGE SCALE GENOMIC DNA]</scope>
    <source>
        <strain evidence="5 6">MCA 5214</strain>
    </source>
</reference>
<dbReference type="STRING" id="1569628.A0A316UYX3"/>
<dbReference type="EMBL" id="KZ819662">
    <property type="protein sequence ID" value="PWN30412.1"/>
    <property type="molecule type" value="Genomic_DNA"/>
</dbReference>
<dbReference type="Pfam" id="PF01255">
    <property type="entry name" value="Prenyltransf"/>
    <property type="match status" value="1"/>
</dbReference>
<dbReference type="HAMAP" id="MF_01139">
    <property type="entry name" value="ISPT"/>
    <property type="match status" value="1"/>
</dbReference>
<evidence type="ECO:0000256" key="2">
    <source>
        <dbReference type="ARBA" id="ARBA00022679"/>
    </source>
</evidence>
<dbReference type="GO" id="GO:0045547">
    <property type="term" value="F:ditrans,polycis-polyprenyl diphosphate synthase [(2E,6E)-farnesyl diphosphate specific] activity"/>
    <property type="evidence" value="ECO:0007669"/>
    <property type="project" value="TreeGrafter"/>
</dbReference>
<keyword evidence="2 4" id="KW-0808">Transferase</keyword>
<evidence type="ECO:0000313" key="5">
    <source>
        <dbReference type="EMBL" id="PWN30412.1"/>
    </source>
</evidence>
<dbReference type="CDD" id="cd00475">
    <property type="entry name" value="Cis_IPPS"/>
    <property type="match status" value="1"/>
</dbReference>
<dbReference type="PROSITE" id="PS01066">
    <property type="entry name" value="UPP_SYNTHASE"/>
    <property type="match status" value="1"/>
</dbReference>
<dbReference type="InterPro" id="IPR001441">
    <property type="entry name" value="UPP_synth-like"/>
</dbReference>
<comment type="similarity">
    <text evidence="1 4">Belongs to the UPP synthase family.</text>
</comment>
<dbReference type="OrthoDB" id="4173905at2759"/>
<dbReference type="AlphaFoldDB" id="A0A316UYX3"/>
<dbReference type="RefSeq" id="XP_025365024.1">
    <property type="nucleotide sequence ID" value="XM_025507614.1"/>
</dbReference>
<proteinExistence type="inferred from homology"/>
<dbReference type="GO" id="GO:0005811">
    <property type="term" value="C:lipid droplet"/>
    <property type="evidence" value="ECO:0007669"/>
    <property type="project" value="TreeGrafter"/>
</dbReference>